<reference evidence="2 3" key="1">
    <citation type="journal article" date="2014" name="BMC Genomics">
        <title>Comparative genomics of the major fungal agents of human and animal Sporotrichosis: Sporothrix schenckii and Sporothrix brasiliensis.</title>
        <authorList>
            <person name="Teixeira M.M."/>
            <person name="de Almeida L.G."/>
            <person name="Kubitschek-Barreira P."/>
            <person name="Alves F.L."/>
            <person name="Kioshima E.S."/>
            <person name="Abadio A.K."/>
            <person name="Fernandes L."/>
            <person name="Derengowski L.S."/>
            <person name="Ferreira K.S."/>
            <person name="Souza R.C."/>
            <person name="Ruiz J.C."/>
            <person name="de Andrade N.C."/>
            <person name="Paes H.C."/>
            <person name="Nicola A.M."/>
            <person name="Albuquerque P."/>
            <person name="Gerber A.L."/>
            <person name="Martins V.P."/>
            <person name="Peconick L.D."/>
            <person name="Neto A.V."/>
            <person name="Chaucanez C.B."/>
            <person name="Silva P.A."/>
            <person name="Cunha O.L."/>
            <person name="de Oliveira F.F."/>
            <person name="dos Santos T.C."/>
            <person name="Barros A.L."/>
            <person name="Soares M.A."/>
            <person name="de Oliveira L.M."/>
            <person name="Marini M.M."/>
            <person name="Villalobos-Duno H."/>
            <person name="Cunha M.M."/>
            <person name="de Hoog S."/>
            <person name="da Silveira J.F."/>
            <person name="Henrissat B."/>
            <person name="Nino-Vega G.A."/>
            <person name="Cisalpino P.S."/>
            <person name="Mora-Montes H.M."/>
            <person name="Almeida S.R."/>
            <person name="Stajich J.E."/>
            <person name="Lopes-Bezerra L.M."/>
            <person name="Vasconcelos A.T."/>
            <person name="Felipe M.S."/>
        </authorList>
    </citation>
    <scope>NUCLEOTIDE SEQUENCE [LARGE SCALE GENOMIC DNA]</scope>
    <source>
        <strain evidence="2 3">5110</strain>
    </source>
</reference>
<evidence type="ECO:0000256" key="1">
    <source>
        <dbReference type="SAM" id="MobiDB-lite"/>
    </source>
</evidence>
<dbReference type="HOGENOM" id="CLU_145598_0_0_1"/>
<gene>
    <name evidence="2" type="ORF">SPBR_06291</name>
</gene>
<evidence type="ECO:0000313" key="2">
    <source>
        <dbReference type="EMBL" id="KIH93987.1"/>
    </source>
</evidence>
<name>A0A0C2JAR7_9PEZI</name>
<dbReference type="AlphaFoldDB" id="A0A0C2JAR7"/>
<evidence type="ECO:0000313" key="3">
    <source>
        <dbReference type="Proteomes" id="UP000031575"/>
    </source>
</evidence>
<comment type="caution">
    <text evidence="2">The sequence shown here is derived from an EMBL/GenBank/DDBJ whole genome shotgun (WGS) entry which is preliminary data.</text>
</comment>
<sequence>MRRAERKRQTTTTTTPPPGQTPLSTLMHDSWTTGRVWFDYALNNSDHVDGIYWAVFHRPESPPELPPEAKAEMERYVQFTASQLADYEDSWDSYLLAKAEA</sequence>
<organism evidence="2 3">
    <name type="scientific">Sporothrix brasiliensis 5110</name>
    <dbReference type="NCBI Taxonomy" id="1398154"/>
    <lineage>
        <taxon>Eukaryota</taxon>
        <taxon>Fungi</taxon>
        <taxon>Dikarya</taxon>
        <taxon>Ascomycota</taxon>
        <taxon>Pezizomycotina</taxon>
        <taxon>Sordariomycetes</taxon>
        <taxon>Sordariomycetidae</taxon>
        <taxon>Ophiostomatales</taxon>
        <taxon>Ophiostomataceae</taxon>
        <taxon>Sporothrix</taxon>
    </lineage>
</organism>
<protein>
    <submittedName>
        <fullName evidence="2">Uncharacterized protein</fullName>
    </submittedName>
</protein>
<feature type="region of interest" description="Disordered" evidence="1">
    <location>
        <begin position="1"/>
        <end position="25"/>
    </location>
</feature>
<dbReference type="Proteomes" id="UP000031575">
    <property type="component" value="Unassembled WGS sequence"/>
</dbReference>
<keyword evidence="3" id="KW-1185">Reference proteome</keyword>
<dbReference type="RefSeq" id="XP_040621997.1">
    <property type="nucleotide sequence ID" value="XM_040764553.1"/>
</dbReference>
<dbReference type="VEuPathDB" id="FungiDB:SPBR_06291"/>
<dbReference type="EMBL" id="AWTV01000004">
    <property type="protein sequence ID" value="KIH93987.1"/>
    <property type="molecule type" value="Genomic_DNA"/>
</dbReference>
<proteinExistence type="predicted"/>
<dbReference type="GeneID" id="63679474"/>
<accession>A0A0C2JAR7</accession>
<dbReference type="OrthoDB" id="5412996at2759"/>